<dbReference type="GO" id="GO:0005886">
    <property type="term" value="C:plasma membrane"/>
    <property type="evidence" value="ECO:0007669"/>
    <property type="project" value="UniProtKB-SubCell"/>
</dbReference>
<keyword evidence="4 6" id="KW-1133">Transmembrane helix</keyword>
<feature type="transmembrane region" description="Helical" evidence="6">
    <location>
        <begin position="229"/>
        <end position="253"/>
    </location>
</feature>
<keyword evidence="3 6" id="KW-0812">Transmembrane</keyword>
<organism evidence="7 8">
    <name type="scientific">Candidatus Marsarchaeota G1 archaeon OSP_D</name>
    <dbReference type="NCBI Taxonomy" id="1978155"/>
    <lineage>
        <taxon>Archaea</taxon>
        <taxon>Candidatus Marsarchaeota</taxon>
        <taxon>Candidatus Marsarchaeota group 1</taxon>
    </lineage>
</organism>
<dbReference type="EMBL" id="NEXC01000003">
    <property type="protein sequence ID" value="PSN84460.1"/>
    <property type="molecule type" value="Genomic_DNA"/>
</dbReference>
<feature type="transmembrane region" description="Helical" evidence="6">
    <location>
        <begin position="153"/>
        <end position="172"/>
    </location>
</feature>
<dbReference type="Proteomes" id="UP000240880">
    <property type="component" value="Unassembled WGS sequence"/>
</dbReference>
<feature type="transmembrane region" description="Helical" evidence="6">
    <location>
        <begin position="314"/>
        <end position="332"/>
    </location>
</feature>
<accession>A0A2R6ADJ6</accession>
<evidence type="ECO:0008006" key="9">
    <source>
        <dbReference type="Google" id="ProtNLM"/>
    </source>
</evidence>
<evidence type="ECO:0000256" key="1">
    <source>
        <dbReference type="ARBA" id="ARBA00004651"/>
    </source>
</evidence>
<evidence type="ECO:0000313" key="7">
    <source>
        <dbReference type="EMBL" id="PSN84460.1"/>
    </source>
</evidence>
<keyword evidence="2" id="KW-1003">Cell membrane</keyword>
<evidence type="ECO:0000256" key="3">
    <source>
        <dbReference type="ARBA" id="ARBA00022692"/>
    </source>
</evidence>
<reference evidence="7 8" key="1">
    <citation type="submission" date="2017-04" db="EMBL/GenBank/DDBJ databases">
        <title>Novel microbial lineages endemic to geothermal iron-oxide mats fill important gaps in the evolutionary history of Archaea.</title>
        <authorList>
            <person name="Jay Z.J."/>
            <person name="Beam J.P."/>
            <person name="Dlakic M."/>
            <person name="Rusch D.B."/>
            <person name="Kozubal M.A."/>
            <person name="Inskeep W.P."/>
        </authorList>
    </citation>
    <scope>NUCLEOTIDE SEQUENCE [LARGE SCALE GENOMIC DNA]</scope>
    <source>
        <strain evidence="7">OSP_D</strain>
    </source>
</reference>
<evidence type="ECO:0000313" key="8">
    <source>
        <dbReference type="Proteomes" id="UP000240880"/>
    </source>
</evidence>
<dbReference type="Pfam" id="PF03706">
    <property type="entry name" value="LPG_synthase_TM"/>
    <property type="match status" value="1"/>
</dbReference>
<evidence type="ECO:0000256" key="5">
    <source>
        <dbReference type="ARBA" id="ARBA00023136"/>
    </source>
</evidence>
<protein>
    <recommendedName>
        <fullName evidence="9">TIGR00374 family protein</fullName>
    </recommendedName>
</protein>
<feature type="transmembrane region" description="Helical" evidence="6">
    <location>
        <begin position="36"/>
        <end position="62"/>
    </location>
</feature>
<evidence type="ECO:0000256" key="2">
    <source>
        <dbReference type="ARBA" id="ARBA00022475"/>
    </source>
</evidence>
<dbReference type="PANTHER" id="PTHR40277:SF1">
    <property type="entry name" value="BLL5419 PROTEIN"/>
    <property type="match status" value="1"/>
</dbReference>
<proteinExistence type="predicted"/>
<feature type="transmembrane region" description="Helical" evidence="6">
    <location>
        <begin position="287"/>
        <end position="308"/>
    </location>
</feature>
<dbReference type="PANTHER" id="PTHR40277">
    <property type="entry name" value="BLL5419 PROTEIN"/>
    <property type="match status" value="1"/>
</dbReference>
<evidence type="ECO:0000256" key="6">
    <source>
        <dbReference type="SAM" id="Phobius"/>
    </source>
</evidence>
<dbReference type="AlphaFoldDB" id="A0A2R6ADJ6"/>
<gene>
    <name evidence="7" type="ORF">B9Q01_00980</name>
</gene>
<dbReference type="NCBIfam" id="TIGR00374">
    <property type="entry name" value="flippase-like domain"/>
    <property type="match status" value="1"/>
</dbReference>
<name>A0A2R6ADJ6_9ARCH</name>
<feature type="transmembrane region" description="Helical" evidence="6">
    <location>
        <begin position="259"/>
        <end position="280"/>
    </location>
</feature>
<dbReference type="InterPro" id="IPR022791">
    <property type="entry name" value="L-PG_synthase/AglD"/>
</dbReference>
<feature type="transmembrane region" description="Helical" evidence="6">
    <location>
        <begin position="74"/>
        <end position="98"/>
    </location>
</feature>
<evidence type="ECO:0000256" key="4">
    <source>
        <dbReference type="ARBA" id="ARBA00022989"/>
    </source>
</evidence>
<comment type="subcellular location">
    <subcellularLocation>
        <location evidence="1">Cell membrane</location>
        <topology evidence="1">Multi-pass membrane protein</topology>
    </subcellularLocation>
</comment>
<feature type="transmembrane region" description="Helical" evidence="6">
    <location>
        <begin position="119"/>
        <end position="141"/>
    </location>
</feature>
<keyword evidence="5 6" id="KW-0472">Membrane</keyword>
<feature type="transmembrane region" description="Helical" evidence="6">
    <location>
        <begin position="6"/>
        <end position="24"/>
    </location>
</feature>
<sequence length="343" mass="37959">MNKKQTLYVLLLGILILALLVVFIDPSKVWLYIEHANIFFLFFAALVELFGGFLYSLAWYIILKPSGVNVSIKQAYFITMGSLFLIYTTPSGITAEAARIAMTKKHAAGDYGGPAASVVVHRIIYGLGFVSVASLATFLVYGAISSSPFIKTIFYAIITTLILAFTAVIISIKANILRNITKKINAKVEPFLKKFLGSTHNLNSMKIDETFDNFLKSIRRIAYSRFRLIASYLVITIRWILLSVVALLVTYSIGYYKLSIWEVMIVMMIAEIVSTTPIAIPGMLGILDAAVIGSYVALGTPVTIATSIDLLTRLILFVVNIPLTGTLFYKYLKDASDQQQNKS</sequence>
<comment type="caution">
    <text evidence="7">The sequence shown here is derived from an EMBL/GenBank/DDBJ whole genome shotgun (WGS) entry which is preliminary data.</text>
</comment>